<feature type="compositionally biased region" description="Basic and acidic residues" evidence="1">
    <location>
        <begin position="92"/>
        <end position="117"/>
    </location>
</feature>
<name>A0A8B6DKN5_MYTGA</name>
<accession>A0A8B6DKN5</accession>
<keyword evidence="3" id="KW-1185">Reference proteome</keyword>
<dbReference type="AlphaFoldDB" id="A0A8B6DKN5"/>
<protein>
    <submittedName>
        <fullName evidence="2">Uncharacterized protein</fullName>
    </submittedName>
</protein>
<gene>
    <name evidence="2" type="ORF">MGAL_10B037848</name>
</gene>
<organism evidence="2 3">
    <name type="scientific">Mytilus galloprovincialis</name>
    <name type="common">Mediterranean mussel</name>
    <dbReference type="NCBI Taxonomy" id="29158"/>
    <lineage>
        <taxon>Eukaryota</taxon>
        <taxon>Metazoa</taxon>
        <taxon>Spiralia</taxon>
        <taxon>Lophotrochozoa</taxon>
        <taxon>Mollusca</taxon>
        <taxon>Bivalvia</taxon>
        <taxon>Autobranchia</taxon>
        <taxon>Pteriomorphia</taxon>
        <taxon>Mytilida</taxon>
        <taxon>Mytiloidea</taxon>
        <taxon>Mytilidae</taxon>
        <taxon>Mytilinae</taxon>
        <taxon>Mytilus</taxon>
    </lineage>
</organism>
<comment type="caution">
    <text evidence="2">The sequence shown here is derived from an EMBL/GenBank/DDBJ whole genome shotgun (WGS) entry which is preliminary data.</text>
</comment>
<evidence type="ECO:0000256" key="1">
    <source>
        <dbReference type="SAM" id="MobiDB-lite"/>
    </source>
</evidence>
<evidence type="ECO:0000313" key="3">
    <source>
        <dbReference type="Proteomes" id="UP000596742"/>
    </source>
</evidence>
<feature type="region of interest" description="Disordered" evidence="1">
    <location>
        <begin position="76"/>
        <end position="164"/>
    </location>
</feature>
<proteinExistence type="predicted"/>
<reference evidence="2" key="1">
    <citation type="submission" date="2018-11" db="EMBL/GenBank/DDBJ databases">
        <authorList>
            <person name="Alioto T."/>
            <person name="Alioto T."/>
        </authorList>
    </citation>
    <scope>NUCLEOTIDE SEQUENCE</scope>
</reference>
<feature type="compositionally biased region" description="Basic and acidic residues" evidence="1">
    <location>
        <begin position="135"/>
        <end position="149"/>
    </location>
</feature>
<dbReference type="EMBL" id="UYJE01003592">
    <property type="protein sequence ID" value="VDI20608.1"/>
    <property type="molecule type" value="Genomic_DNA"/>
</dbReference>
<sequence length="164" mass="18483">MLDIMQQSLSNLLELLTAETPNIDKAIQQVRDIFAMSTKELDQAGRADLPLTGEGVFGDNLVSALKARKDKDKTLDDLLPDIFPKDRKRKTPLTDDSSKAKKSKIEKSDQNKDKTSENFRIPKVYSNTGNRKFIKKTDDGKFSKPDTGYKKTPFPARGGKSYRK</sequence>
<dbReference type="Proteomes" id="UP000596742">
    <property type="component" value="Unassembled WGS sequence"/>
</dbReference>
<evidence type="ECO:0000313" key="2">
    <source>
        <dbReference type="EMBL" id="VDI20608.1"/>
    </source>
</evidence>